<keyword evidence="2" id="KW-1185">Reference proteome</keyword>
<dbReference type="Proteomes" id="UP000295165">
    <property type="component" value="Unassembled WGS sequence"/>
</dbReference>
<organism evidence="1 2">
    <name type="scientific">Mycobacteroides franklinii</name>
    <dbReference type="NCBI Taxonomy" id="948102"/>
    <lineage>
        <taxon>Bacteria</taxon>
        <taxon>Bacillati</taxon>
        <taxon>Actinomycetota</taxon>
        <taxon>Actinomycetes</taxon>
        <taxon>Mycobacteriales</taxon>
        <taxon>Mycobacteriaceae</taxon>
        <taxon>Mycobacteroides</taxon>
    </lineage>
</organism>
<dbReference type="AlphaFoldDB" id="A0A4V6QEP8"/>
<dbReference type="EMBL" id="PECC01000031">
    <property type="protein sequence ID" value="TDZ47363.1"/>
    <property type="molecule type" value="Genomic_DNA"/>
</dbReference>
<evidence type="ECO:0000313" key="2">
    <source>
        <dbReference type="Proteomes" id="UP000295165"/>
    </source>
</evidence>
<evidence type="ECO:0000313" key="1">
    <source>
        <dbReference type="EMBL" id="TDZ47363.1"/>
    </source>
</evidence>
<reference evidence="1 2" key="1">
    <citation type="journal article" date="2019" name="Sci. Rep.">
        <title>Extended insight into the Mycobacterium chelonae-abscessus complex through whole genome sequencing of Mycobacterium salmoniphilum outbreak and Mycobacterium salmoniphilum-like strains.</title>
        <authorList>
            <person name="Behra P.R.K."/>
            <person name="Das S."/>
            <person name="Pettersson B.M.F."/>
            <person name="Shirreff L."/>
            <person name="DuCote T."/>
            <person name="Jacobsson K.G."/>
            <person name="Ennis D.G."/>
            <person name="Kirsebom L.A."/>
        </authorList>
    </citation>
    <scope>NUCLEOTIDE SEQUENCE [LARGE SCALE GENOMIC DNA]</scope>
    <source>
        <strain evidence="1 2">CCUG 63697</strain>
    </source>
</reference>
<accession>A0A4V6QEP8</accession>
<gene>
    <name evidence="1" type="ORF">CCUG63697_04794</name>
</gene>
<protein>
    <submittedName>
        <fullName evidence="1">Uncharacterized protein</fullName>
    </submittedName>
</protein>
<comment type="caution">
    <text evidence="1">The sequence shown here is derived from an EMBL/GenBank/DDBJ whole genome shotgun (WGS) entry which is preliminary data.</text>
</comment>
<proteinExistence type="predicted"/>
<name>A0A4V6QEP8_9MYCO</name>
<sequence length="35" mass="4089">MDNEHEIPFSLARRVRQLKHARSLIACEVPEQSVK</sequence>